<dbReference type="OrthoDB" id="2375888at2"/>
<keyword evidence="9 17" id="KW-1133">Transmembrane helix</keyword>
<comment type="subunit">
    <text evidence="3">Heterooctamer of two A chains, two B chains, two C chains and two D chains.</text>
</comment>
<evidence type="ECO:0000256" key="6">
    <source>
        <dbReference type="ARBA" id="ARBA00022475"/>
    </source>
</evidence>
<evidence type="ECO:0000256" key="2">
    <source>
        <dbReference type="ARBA" id="ARBA00008079"/>
    </source>
</evidence>
<dbReference type="AlphaFoldDB" id="A0A0J1HFX7"/>
<sequence length="104" mass="11851">MSQQHADTGVQDYIKGFVASLILTIIPFYFVATQSLPDTITYALMFGCAIVQLVVHLVYFLHMEIRTEDGQWNMISLVFTALVVFIVIAGSIWIMWNLNVNMMM</sequence>
<keyword evidence="10" id="KW-0560">Oxidoreductase</keyword>
<dbReference type="PATRIC" id="fig|320778.3.peg.1830"/>
<feature type="transmembrane region" description="Helical" evidence="17">
    <location>
        <begin position="74"/>
        <end position="96"/>
    </location>
</feature>
<keyword evidence="8" id="KW-0249">Electron transport</keyword>
<evidence type="ECO:0000256" key="16">
    <source>
        <dbReference type="ARBA" id="ARBA00032185"/>
    </source>
</evidence>
<evidence type="ECO:0000256" key="13">
    <source>
        <dbReference type="ARBA" id="ARBA00030071"/>
    </source>
</evidence>
<evidence type="ECO:0000256" key="4">
    <source>
        <dbReference type="ARBA" id="ARBA00014689"/>
    </source>
</evidence>
<keyword evidence="5" id="KW-0813">Transport</keyword>
<dbReference type="RefSeq" id="WP_047884711.1">
    <property type="nucleotide sequence ID" value="NZ_CP071326.1"/>
</dbReference>
<dbReference type="GO" id="GO:0009486">
    <property type="term" value="F:cytochrome bo3 ubiquinol oxidase activity"/>
    <property type="evidence" value="ECO:0007669"/>
    <property type="project" value="InterPro"/>
</dbReference>
<dbReference type="InterPro" id="IPR050968">
    <property type="entry name" value="Cytochrome_c_oxidase_bac_sub4"/>
</dbReference>
<name>A0A0J1HFX7_9GAMM</name>
<keyword evidence="7 17" id="KW-0812">Transmembrane</keyword>
<dbReference type="GO" id="GO:0005886">
    <property type="term" value="C:plasma membrane"/>
    <property type="evidence" value="ECO:0007669"/>
    <property type="project" value="UniProtKB-SubCell"/>
</dbReference>
<dbReference type="PANTHER" id="PTHR36835">
    <property type="entry name" value="CYTOCHROME BO(3) UBIQUINOL OXIDASE SUBUNIT 4"/>
    <property type="match status" value="1"/>
</dbReference>
<feature type="transmembrane region" description="Helical" evidence="17">
    <location>
        <begin position="12"/>
        <end position="30"/>
    </location>
</feature>
<dbReference type="InterPro" id="IPR005171">
    <property type="entry name" value="Cyt_c_oxidase_su4_prok"/>
</dbReference>
<comment type="similarity">
    <text evidence="2">Belongs to the cytochrome c oxidase bacterial subunit 4 family.</text>
</comment>
<feature type="transmembrane region" description="Helical" evidence="17">
    <location>
        <begin position="42"/>
        <end position="62"/>
    </location>
</feature>
<evidence type="ECO:0000256" key="12">
    <source>
        <dbReference type="ARBA" id="ARBA00025694"/>
    </source>
</evidence>
<evidence type="ECO:0000256" key="3">
    <source>
        <dbReference type="ARBA" id="ARBA00011700"/>
    </source>
</evidence>
<dbReference type="GO" id="GO:0015990">
    <property type="term" value="P:electron transport coupled proton transport"/>
    <property type="evidence" value="ECO:0007669"/>
    <property type="project" value="InterPro"/>
</dbReference>
<evidence type="ECO:0000256" key="10">
    <source>
        <dbReference type="ARBA" id="ARBA00023002"/>
    </source>
</evidence>
<evidence type="ECO:0000256" key="5">
    <source>
        <dbReference type="ARBA" id="ARBA00022448"/>
    </source>
</evidence>
<dbReference type="Pfam" id="PF03626">
    <property type="entry name" value="COX4_pro"/>
    <property type="match status" value="1"/>
</dbReference>
<dbReference type="PANTHER" id="PTHR36835:SF1">
    <property type="entry name" value="CYTOCHROME BO(3) UBIQUINOL OXIDASE SUBUNIT 4"/>
    <property type="match status" value="1"/>
</dbReference>
<evidence type="ECO:0000256" key="11">
    <source>
        <dbReference type="ARBA" id="ARBA00023136"/>
    </source>
</evidence>
<evidence type="ECO:0000256" key="17">
    <source>
        <dbReference type="SAM" id="Phobius"/>
    </source>
</evidence>
<protein>
    <recommendedName>
        <fullName evidence="4">Cytochrome bo(3) ubiquinol oxidase subunit 4</fullName>
    </recommendedName>
    <alternativeName>
        <fullName evidence="16">Cytochrome o ubiquinol oxidase subunit 4</fullName>
    </alternativeName>
    <alternativeName>
        <fullName evidence="13">Oxidase bo(3) subunit 4</fullName>
    </alternativeName>
    <alternativeName>
        <fullName evidence="14">Ubiquinol oxidase polypeptide IV</fullName>
    </alternativeName>
    <alternativeName>
        <fullName evidence="15">Ubiquinol oxidase subunit 4</fullName>
    </alternativeName>
</protein>
<organism evidence="18 19">
    <name type="scientific">Photobacterium ganghwense</name>
    <dbReference type="NCBI Taxonomy" id="320778"/>
    <lineage>
        <taxon>Bacteria</taxon>
        <taxon>Pseudomonadati</taxon>
        <taxon>Pseudomonadota</taxon>
        <taxon>Gammaproteobacteria</taxon>
        <taxon>Vibrionales</taxon>
        <taxon>Vibrionaceae</taxon>
        <taxon>Photobacterium</taxon>
    </lineage>
</organism>
<dbReference type="EMBL" id="LDOU01000006">
    <property type="protein sequence ID" value="KLV10546.1"/>
    <property type="molecule type" value="Genomic_DNA"/>
</dbReference>
<evidence type="ECO:0000256" key="8">
    <source>
        <dbReference type="ARBA" id="ARBA00022982"/>
    </source>
</evidence>
<comment type="subcellular location">
    <subcellularLocation>
        <location evidence="1">Cell membrane</location>
        <topology evidence="1">Multi-pass membrane protein</topology>
    </subcellularLocation>
</comment>
<evidence type="ECO:0000256" key="7">
    <source>
        <dbReference type="ARBA" id="ARBA00022692"/>
    </source>
</evidence>
<comment type="caution">
    <text evidence="18">The sequence shown here is derived from an EMBL/GenBank/DDBJ whole genome shotgun (WGS) entry which is preliminary data.</text>
</comment>
<dbReference type="STRING" id="320778.ABT57_08440"/>
<evidence type="ECO:0000313" key="18">
    <source>
        <dbReference type="EMBL" id="KLV10546.1"/>
    </source>
</evidence>
<dbReference type="GO" id="GO:0019646">
    <property type="term" value="P:aerobic electron transport chain"/>
    <property type="evidence" value="ECO:0007669"/>
    <property type="project" value="TreeGrafter"/>
</dbReference>
<evidence type="ECO:0000256" key="9">
    <source>
        <dbReference type="ARBA" id="ARBA00022989"/>
    </source>
</evidence>
<dbReference type="Proteomes" id="UP000035909">
    <property type="component" value="Unassembled WGS sequence"/>
</dbReference>
<reference evidence="18 19" key="1">
    <citation type="submission" date="2015-05" db="EMBL/GenBank/DDBJ databases">
        <title>Photobacterium galathea sp. nov.</title>
        <authorList>
            <person name="Machado H."/>
            <person name="Gram L."/>
        </authorList>
    </citation>
    <scope>NUCLEOTIDE SEQUENCE [LARGE SCALE GENOMIC DNA]</scope>
    <source>
        <strain evidence="18 19">DSM 22954</strain>
    </source>
</reference>
<proteinExistence type="inferred from homology"/>
<dbReference type="GO" id="GO:0009319">
    <property type="term" value="C:cytochrome o ubiquinol oxidase complex"/>
    <property type="evidence" value="ECO:0007669"/>
    <property type="project" value="TreeGrafter"/>
</dbReference>
<dbReference type="InterPro" id="IPR014210">
    <property type="entry name" value="Cyt_o_ubiqinol_oxidase_su4"/>
</dbReference>
<keyword evidence="11 17" id="KW-0472">Membrane</keyword>
<keyword evidence="6" id="KW-1003">Cell membrane</keyword>
<accession>A0A0J1HFX7</accession>
<evidence type="ECO:0000256" key="1">
    <source>
        <dbReference type="ARBA" id="ARBA00004651"/>
    </source>
</evidence>
<keyword evidence="19" id="KW-1185">Reference proteome</keyword>
<evidence type="ECO:0000256" key="14">
    <source>
        <dbReference type="ARBA" id="ARBA00030211"/>
    </source>
</evidence>
<evidence type="ECO:0000256" key="15">
    <source>
        <dbReference type="ARBA" id="ARBA00031887"/>
    </source>
</evidence>
<dbReference type="GO" id="GO:0015078">
    <property type="term" value="F:proton transmembrane transporter activity"/>
    <property type="evidence" value="ECO:0007669"/>
    <property type="project" value="TreeGrafter"/>
</dbReference>
<dbReference type="NCBIfam" id="TIGR02847">
    <property type="entry name" value="CyoD"/>
    <property type="match status" value="1"/>
</dbReference>
<comment type="function">
    <text evidence="12">Cytochrome bo(3) ubiquinol terminal oxidase is the component of the aerobic respiratory chain of E.coli that predominates when cells are grown at high aeration. Has proton pump activity across the membrane in addition to electron transfer, pumping 2 protons/electron.</text>
</comment>
<gene>
    <name evidence="18" type="ORF">ABT57_08440</name>
</gene>
<evidence type="ECO:0000313" key="19">
    <source>
        <dbReference type="Proteomes" id="UP000035909"/>
    </source>
</evidence>